<dbReference type="OrthoDB" id="5432251at2"/>
<proteinExistence type="predicted"/>
<organism evidence="3 4">
    <name type="scientific">Aureitalea marina</name>
    <dbReference type="NCBI Taxonomy" id="930804"/>
    <lineage>
        <taxon>Bacteria</taxon>
        <taxon>Pseudomonadati</taxon>
        <taxon>Bacteroidota</taxon>
        <taxon>Flavobacteriia</taxon>
        <taxon>Flavobacteriales</taxon>
        <taxon>Flavobacteriaceae</taxon>
        <taxon>Aureitalea</taxon>
    </lineage>
</organism>
<evidence type="ECO:0000313" key="3">
    <source>
        <dbReference type="EMBL" id="PQB05023.1"/>
    </source>
</evidence>
<dbReference type="PROSITE" id="PS51257">
    <property type="entry name" value="PROKAR_LIPOPROTEIN"/>
    <property type="match status" value="1"/>
</dbReference>
<evidence type="ECO:0000313" key="4">
    <source>
        <dbReference type="Proteomes" id="UP000239800"/>
    </source>
</evidence>
<keyword evidence="1" id="KW-0732">Signal</keyword>
<comment type="caution">
    <text evidence="3">The sequence shown here is derived from an EMBL/GenBank/DDBJ whole genome shotgun (WGS) entry which is preliminary data.</text>
</comment>
<protein>
    <recommendedName>
        <fullName evidence="2">DUF4136 domain-containing protein</fullName>
    </recommendedName>
</protein>
<evidence type="ECO:0000256" key="1">
    <source>
        <dbReference type="SAM" id="SignalP"/>
    </source>
</evidence>
<keyword evidence="4" id="KW-1185">Reference proteome</keyword>
<dbReference type="Gene3D" id="3.30.160.670">
    <property type="match status" value="1"/>
</dbReference>
<evidence type="ECO:0000259" key="2">
    <source>
        <dbReference type="Pfam" id="PF13590"/>
    </source>
</evidence>
<feature type="domain" description="DUF4136" evidence="2">
    <location>
        <begin position="23"/>
        <end position="177"/>
    </location>
</feature>
<reference evidence="3 4" key="1">
    <citation type="submission" date="2016-11" db="EMBL/GenBank/DDBJ databases">
        <title>Trade-off between light-utilization and light-protection in marine flavobacteria.</title>
        <authorList>
            <person name="Kumagai Y."/>
        </authorList>
    </citation>
    <scope>NUCLEOTIDE SEQUENCE [LARGE SCALE GENOMIC DNA]</scope>
    <source>
        <strain evidence="3 4">NBRC 107741</strain>
    </source>
</reference>
<dbReference type="Proteomes" id="UP000239800">
    <property type="component" value="Unassembled WGS sequence"/>
</dbReference>
<feature type="signal peptide" evidence="1">
    <location>
        <begin position="1"/>
        <end position="19"/>
    </location>
</feature>
<feature type="chain" id="PRO_5015443213" description="DUF4136 domain-containing protein" evidence="1">
    <location>
        <begin position="20"/>
        <end position="182"/>
    </location>
</feature>
<dbReference type="AlphaFoldDB" id="A0A2S7KR32"/>
<accession>A0A2S7KR32</accession>
<sequence>MKKVLLLLAVIALTMTSCSSVRVVTDYDKEAPFGQYQTYAFYKPGIDQAKISDLDKKRILRNIDAQLTSKGMIKSEKADLLVSIFTQERDRVDVYNNAGWGWGWGYPYGWGGYWGGYWGPTVTTSTEGTLYIDLIDAKTNQLVWQGIGTGDLVMRSMEKREQRIQEMVTRILQGYPPGASSK</sequence>
<dbReference type="RefSeq" id="WP_104812955.1">
    <property type="nucleotide sequence ID" value="NZ_MQUB01000001.1"/>
</dbReference>
<gene>
    <name evidence="3" type="ORF">BST85_09055</name>
</gene>
<name>A0A2S7KR32_9FLAO</name>
<dbReference type="Pfam" id="PF13590">
    <property type="entry name" value="DUF4136"/>
    <property type="match status" value="1"/>
</dbReference>
<dbReference type="EMBL" id="MQUB01000001">
    <property type="protein sequence ID" value="PQB05023.1"/>
    <property type="molecule type" value="Genomic_DNA"/>
</dbReference>
<dbReference type="InterPro" id="IPR025411">
    <property type="entry name" value="DUF4136"/>
</dbReference>